<dbReference type="GO" id="GO:0006357">
    <property type="term" value="P:regulation of transcription by RNA polymerase II"/>
    <property type="evidence" value="ECO:0007669"/>
    <property type="project" value="TreeGrafter"/>
</dbReference>
<feature type="compositionally biased region" description="Polar residues" evidence="5">
    <location>
        <begin position="1404"/>
        <end position="1414"/>
    </location>
</feature>
<organism evidence="8 9">
    <name type="scientific">Toxocara canis</name>
    <name type="common">Canine roundworm</name>
    <dbReference type="NCBI Taxonomy" id="6265"/>
    <lineage>
        <taxon>Eukaryota</taxon>
        <taxon>Metazoa</taxon>
        <taxon>Ecdysozoa</taxon>
        <taxon>Nematoda</taxon>
        <taxon>Chromadorea</taxon>
        <taxon>Rhabditida</taxon>
        <taxon>Spirurina</taxon>
        <taxon>Ascaridomorpha</taxon>
        <taxon>Ascaridoidea</taxon>
        <taxon>Toxocaridae</taxon>
        <taxon>Toxocara</taxon>
    </lineage>
</organism>
<feature type="compositionally biased region" description="Polar residues" evidence="5">
    <location>
        <begin position="1238"/>
        <end position="1265"/>
    </location>
</feature>
<dbReference type="InterPro" id="IPR012677">
    <property type="entry name" value="Nucleotide-bd_a/b_plait_sf"/>
</dbReference>
<dbReference type="Gene3D" id="3.30.70.330">
    <property type="match status" value="2"/>
</dbReference>
<feature type="compositionally biased region" description="Basic and acidic residues" evidence="5">
    <location>
        <begin position="527"/>
        <end position="560"/>
    </location>
</feature>
<gene>
    <name evidence="8" type="primary">sltm</name>
    <name evidence="8" type="ORF">Tcan_12231</name>
</gene>
<dbReference type="STRING" id="6265.A0A0B2VSL0"/>
<dbReference type="PROSITE" id="PS50102">
    <property type="entry name" value="RRM"/>
    <property type="match status" value="2"/>
</dbReference>
<dbReference type="Proteomes" id="UP000031036">
    <property type="component" value="Unassembled WGS sequence"/>
</dbReference>
<dbReference type="InterPro" id="IPR000504">
    <property type="entry name" value="RRM_dom"/>
</dbReference>
<dbReference type="SUPFAM" id="SSF68906">
    <property type="entry name" value="SAP domain"/>
    <property type="match status" value="1"/>
</dbReference>
<dbReference type="PANTHER" id="PTHR15683:SF8">
    <property type="entry name" value="SCAFFOLD ATTACHMENT FACTOR B, ISOFORM B"/>
    <property type="match status" value="1"/>
</dbReference>
<dbReference type="SMART" id="SM00360">
    <property type="entry name" value="RRM"/>
    <property type="match status" value="2"/>
</dbReference>
<dbReference type="InterPro" id="IPR035979">
    <property type="entry name" value="RBD_domain_sf"/>
</dbReference>
<dbReference type="GO" id="GO:0005634">
    <property type="term" value="C:nucleus"/>
    <property type="evidence" value="ECO:0007669"/>
    <property type="project" value="UniProtKB-SubCell"/>
</dbReference>
<dbReference type="SMART" id="SM00513">
    <property type="entry name" value="SAP"/>
    <property type="match status" value="1"/>
</dbReference>
<feature type="compositionally biased region" description="Basic and acidic residues" evidence="5">
    <location>
        <begin position="388"/>
        <end position="416"/>
    </location>
</feature>
<feature type="region of interest" description="Disordered" evidence="5">
    <location>
        <begin position="728"/>
        <end position="756"/>
    </location>
</feature>
<feature type="compositionally biased region" description="Low complexity" evidence="5">
    <location>
        <begin position="1266"/>
        <end position="1276"/>
    </location>
</feature>
<feature type="compositionally biased region" description="Polar residues" evidence="5">
    <location>
        <begin position="1277"/>
        <end position="1290"/>
    </location>
</feature>
<evidence type="ECO:0000259" key="7">
    <source>
        <dbReference type="PROSITE" id="PS50800"/>
    </source>
</evidence>
<comment type="caution">
    <text evidence="8">The sequence shown here is derived from an EMBL/GenBank/DDBJ whole genome shotgun (WGS) entry which is preliminary data.</text>
</comment>
<name>A0A0B2VSL0_TOXCA</name>
<evidence type="ECO:0000313" key="9">
    <source>
        <dbReference type="Proteomes" id="UP000031036"/>
    </source>
</evidence>
<feature type="compositionally biased region" description="Basic and acidic residues" evidence="5">
    <location>
        <begin position="310"/>
        <end position="319"/>
    </location>
</feature>
<protein>
    <submittedName>
        <fullName evidence="8">SAFB-like transcription modulator</fullName>
    </submittedName>
</protein>
<feature type="compositionally biased region" description="Basic and acidic residues" evidence="5">
    <location>
        <begin position="1025"/>
        <end position="1049"/>
    </location>
</feature>
<dbReference type="GO" id="GO:0003723">
    <property type="term" value="F:RNA binding"/>
    <property type="evidence" value="ECO:0007669"/>
    <property type="project" value="UniProtKB-UniRule"/>
</dbReference>
<feature type="compositionally biased region" description="Polar residues" evidence="5">
    <location>
        <begin position="279"/>
        <end position="298"/>
    </location>
</feature>
<accession>A0A0B2VSL0</accession>
<feature type="compositionally biased region" description="Basic and acidic residues" evidence="5">
    <location>
        <begin position="131"/>
        <end position="162"/>
    </location>
</feature>
<feature type="domain" description="RRM" evidence="6">
    <location>
        <begin position="193"/>
        <end position="271"/>
    </location>
</feature>
<dbReference type="PANTHER" id="PTHR15683">
    <property type="entry name" value="SCAFFOLD ATTACHMENT FACTOR B-RELATED"/>
    <property type="match status" value="1"/>
</dbReference>
<dbReference type="Pfam" id="PF00076">
    <property type="entry name" value="RRM_1"/>
    <property type="match status" value="2"/>
</dbReference>
<keyword evidence="3" id="KW-0539">Nucleus</keyword>
<evidence type="ECO:0000259" key="6">
    <source>
        <dbReference type="PROSITE" id="PS50102"/>
    </source>
</evidence>
<proteinExistence type="predicted"/>
<reference evidence="8 9" key="1">
    <citation type="submission" date="2014-11" db="EMBL/GenBank/DDBJ databases">
        <title>Genetic blueprint of the zoonotic pathogen Toxocara canis.</title>
        <authorList>
            <person name="Zhu X.-Q."/>
            <person name="Korhonen P.K."/>
            <person name="Cai H."/>
            <person name="Young N.D."/>
            <person name="Nejsum P."/>
            <person name="von Samson-Himmelstjerna G."/>
            <person name="Boag P.R."/>
            <person name="Tan P."/>
            <person name="Li Q."/>
            <person name="Min J."/>
            <person name="Yang Y."/>
            <person name="Wang X."/>
            <person name="Fang X."/>
            <person name="Hall R.S."/>
            <person name="Hofmann A."/>
            <person name="Sternberg P.W."/>
            <person name="Jex A.R."/>
            <person name="Gasser R.B."/>
        </authorList>
    </citation>
    <scope>NUCLEOTIDE SEQUENCE [LARGE SCALE GENOMIC DNA]</scope>
    <source>
        <strain evidence="8">PN_DK_2014</strain>
    </source>
</reference>
<keyword evidence="9" id="KW-1185">Reference proteome</keyword>
<feature type="region of interest" description="Disordered" evidence="5">
    <location>
        <begin position="279"/>
        <end position="319"/>
    </location>
</feature>
<feature type="region of interest" description="Disordered" evidence="5">
    <location>
        <begin position="1359"/>
        <end position="1414"/>
    </location>
</feature>
<evidence type="ECO:0000256" key="1">
    <source>
        <dbReference type="ARBA" id="ARBA00004123"/>
    </source>
</evidence>
<dbReference type="InterPro" id="IPR051738">
    <property type="entry name" value="SAF_Modulators"/>
</dbReference>
<evidence type="ECO:0000256" key="2">
    <source>
        <dbReference type="ARBA" id="ARBA00022884"/>
    </source>
</evidence>
<dbReference type="SUPFAM" id="SSF54928">
    <property type="entry name" value="RNA-binding domain, RBD"/>
    <property type="match status" value="1"/>
</dbReference>
<dbReference type="GO" id="GO:0050684">
    <property type="term" value="P:regulation of mRNA processing"/>
    <property type="evidence" value="ECO:0007669"/>
    <property type="project" value="TreeGrafter"/>
</dbReference>
<dbReference type="Gene3D" id="1.10.720.30">
    <property type="entry name" value="SAP domain"/>
    <property type="match status" value="1"/>
</dbReference>
<evidence type="ECO:0000313" key="8">
    <source>
        <dbReference type="EMBL" id="KHN84382.1"/>
    </source>
</evidence>
<evidence type="ECO:0000256" key="3">
    <source>
        <dbReference type="ARBA" id="ARBA00023242"/>
    </source>
</evidence>
<dbReference type="CDD" id="cd12417">
    <property type="entry name" value="RRM_SAFB_like"/>
    <property type="match status" value="1"/>
</dbReference>
<dbReference type="InterPro" id="IPR003034">
    <property type="entry name" value="SAP_dom"/>
</dbReference>
<evidence type="ECO:0000256" key="5">
    <source>
        <dbReference type="SAM" id="MobiDB-lite"/>
    </source>
</evidence>
<feature type="region of interest" description="Disordered" evidence="5">
    <location>
        <begin position="1025"/>
        <end position="1062"/>
    </location>
</feature>
<feature type="compositionally biased region" description="Polar residues" evidence="5">
    <location>
        <begin position="1361"/>
        <end position="1372"/>
    </location>
</feature>
<feature type="region of interest" description="Disordered" evidence="5">
    <location>
        <begin position="77"/>
        <end position="166"/>
    </location>
</feature>
<dbReference type="InterPro" id="IPR036361">
    <property type="entry name" value="SAP_dom_sf"/>
</dbReference>
<keyword evidence="2 4" id="KW-0694">RNA-binding</keyword>
<dbReference type="EMBL" id="JPKZ01000987">
    <property type="protein sequence ID" value="KHN84382.1"/>
    <property type="molecule type" value="Genomic_DNA"/>
</dbReference>
<dbReference type="GO" id="GO:0043565">
    <property type="term" value="F:sequence-specific DNA binding"/>
    <property type="evidence" value="ECO:0007669"/>
    <property type="project" value="TreeGrafter"/>
</dbReference>
<feature type="domain" description="SAP" evidence="7">
    <location>
        <begin position="20"/>
        <end position="54"/>
    </location>
</feature>
<dbReference type="Pfam" id="PF02037">
    <property type="entry name" value="SAP"/>
    <property type="match status" value="1"/>
</dbReference>
<comment type="subcellular location">
    <subcellularLocation>
        <location evidence="1">Nucleus</location>
    </subcellularLocation>
</comment>
<dbReference type="OrthoDB" id="6159259at2759"/>
<feature type="region of interest" description="Disordered" evidence="5">
    <location>
        <begin position="388"/>
        <end position="427"/>
    </location>
</feature>
<evidence type="ECO:0000256" key="4">
    <source>
        <dbReference type="PROSITE-ProRule" id="PRU00176"/>
    </source>
</evidence>
<feature type="compositionally biased region" description="Basic and acidic residues" evidence="5">
    <location>
        <begin position="1373"/>
        <end position="1390"/>
    </location>
</feature>
<feature type="compositionally biased region" description="Polar residues" evidence="5">
    <location>
        <begin position="77"/>
        <end position="100"/>
    </location>
</feature>
<feature type="compositionally biased region" description="Low complexity" evidence="5">
    <location>
        <begin position="1392"/>
        <end position="1403"/>
    </location>
</feature>
<dbReference type="PROSITE" id="PS50800">
    <property type="entry name" value="SAP"/>
    <property type="match status" value="1"/>
</dbReference>
<feature type="region of interest" description="Disordered" evidence="5">
    <location>
        <begin position="1219"/>
        <end position="1290"/>
    </location>
</feature>
<feature type="domain" description="RRM" evidence="6">
    <location>
        <begin position="437"/>
        <end position="515"/>
    </location>
</feature>
<sequence length="1414" mass="159631">MDESASSTETTGGRERLVPLSGLRVFELKEELGKRGLDKTGIKVALIERLLMAIRNEGHDPETYLFSVVEYSKEAQPFTSPSHSSASMEAVPQSEQNVENEQSKDAEGIKTAIGEVSHPEDPLIGESGTDVEVRDESEDSKSMKEQELDRKEAEKQELEKTGKAAGDQVKSECEGIVSTTPALIQEAESTRSCSLWVRGIGANVKASDLKTLFANCGRVVSAKIFIRRQQPTNAHIGYVTMINTSCAERCVQFFDKVSYNGNILSVRLADKLKGTQTKSSNVVAASSSGKGAETSKSNHPAAKSCFENRQTTDKKDDSFEDKVVGTGELRSKDVVEKVLNEADEGGKKIIKKEEGMEAEHDQKMEPNLIRSQDRDTGKVASAIKAEVEIHEGNEVKTKDDEQKERQRPTKTLEKEGTLSAKSGSQPQLTNALLKSNHSLWIRGIGADTKAAHLKTMFANCGRVVTAKVFVRRQKPANVYFGFIAMVNTECADECVRQFHKAILNGQQITVERADRVDMAVRIPEAKKENKASTAVMKEEGTEIAKGKEDSEKMKGGEKRSASAAKSNVEIKRQSSENGARKGLAKVKQVARRPEHSRPNTQFSSASNRNERRSARNIFRAHQRVRTMRSLPTQSAIRKPVRPLITTKPARWFQYAPSRRGRSDGRFAVPQSYGHSGGPPPFASVPPSFPSIKPVMGSLPHGNVPKPISPLMSRSRDGGGFGGYHVRNLSGGAGGPSRRDFSRSRSPLPARFGQPTVTPWEKNETAEMVRRKQEGFRLREEERHLQEERDRLRHERECIERERILLEKQQMEREQRARDEMERAHRERIAVERENAERSRAERECVARGRAERESIIMGREQQARHEKERVVQERLRIEREHDRFRMKRERTGRIKAEQERRAERLRAEQERARSERLRVEQERARAERLRVEQERARAERLRVEQERAAEQRRIRTERERVEHERAAAERERLRAERERVEKELAERQRLAVERERAEKERAERERLRLERERAERERLQLERLRAESERERKRAEADRERLRTAETAKRGQAPEFGRQPDRLKTQMERMERERLELEQLRQLAALTASQVMSTFAPDARSAREGAAAHQGIGVSRHRSGTYVRPDERFAPFSAGDTIGRYSTEATAVPATSSRYEVNREREHGRHDMAYDSYGSGGSFIQSGQLDYRVTTHQPAYMHHAESQSSTAFLAGREPFGCRYDSGRREEESYASPRRSAIPDSTVQYPPQSQTSSRDTYGQLTSNTAASGGYSSGGSWSTMPASGTASNPSSVSPYTGYGGTALGPWQHMPSSQSAQCYPSNNSNDAWPHVQQARVWGGQQQQSGSVPPFGEQQGAVAKRASELKSQVNRPGTTHRSFDEPRHREMRAQDKAKTVSNSKNVNRNRSGGTWSNISSRY</sequence>
<feature type="region of interest" description="Disordered" evidence="5">
    <location>
        <begin position="527"/>
        <end position="614"/>
    </location>
</feature>